<dbReference type="GO" id="GO:0046503">
    <property type="term" value="P:glycerolipid catabolic process"/>
    <property type="evidence" value="ECO:0007669"/>
    <property type="project" value="TreeGrafter"/>
</dbReference>
<dbReference type="PRINTS" id="PR00111">
    <property type="entry name" value="ABHYDROLASE"/>
</dbReference>
<sequence>MVPDLVQDYRILRLDNRGIGQSSTSEHEYRVTDLAQDIAVLLEYLGINAVHVAGHSLGGQIAQELVFLAPGKVKSLILLATWAMPDPKFQALMQLLGDLATRLEMRFYLKSLVHWLFSDRFFATPQALGQLLETLDSIPDLPSPQALVHQSQAIIQSNTVSRLASIHCPALILHGDQDLITPIKFAHQLAQGIPQAQLAILPETGDGSIIESPQLVTGAMLAFLKSIKGEERKS</sequence>
<keyword evidence="2" id="KW-0378">Hydrolase</keyword>
<dbReference type="GO" id="GO:0004806">
    <property type="term" value="F:triacylglycerol lipase activity"/>
    <property type="evidence" value="ECO:0007669"/>
    <property type="project" value="TreeGrafter"/>
</dbReference>
<reference evidence="3" key="1">
    <citation type="submission" date="2023-07" db="EMBL/GenBank/DDBJ databases">
        <authorList>
            <person name="Luz R."/>
            <person name="Cordeiro R."/>
            <person name="Fonseca A."/>
            <person name="Goncalves V."/>
        </authorList>
    </citation>
    <scope>NUCLEOTIDE SEQUENCE [LARGE SCALE GENOMIC DNA]</scope>
    <source>
        <strain evidence="3">BACA0444</strain>
    </source>
</reference>
<dbReference type="InterPro" id="IPR000073">
    <property type="entry name" value="AB_hydrolase_1"/>
</dbReference>
<dbReference type="EMBL" id="JAVMIP010000001">
    <property type="protein sequence ID" value="MDS3859523.1"/>
    <property type="molecule type" value="Genomic_DNA"/>
</dbReference>
<dbReference type="Pfam" id="PF00561">
    <property type="entry name" value="Abhydrolase_1"/>
    <property type="match status" value="1"/>
</dbReference>
<feature type="domain" description="AB hydrolase-1" evidence="1">
    <location>
        <begin position="1"/>
        <end position="213"/>
    </location>
</feature>
<gene>
    <name evidence="2" type="ORF">RIF25_01750</name>
</gene>
<organism evidence="2 3">
    <name type="scientific">Pseudocalidococcus azoricus BACA0444</name>
    <dbReference type="NCBI Taxonomy" id="2918990"/>
    <lineage>
        <taxon>Bacteria</taxon>
        <taxon>Bacillati</taxon>
        <taxon>Cyanobacteriota</taxon>
        <taxon>Cyanophyceae</taxon>
        <taxon>Acaryochloridales</taxon>
        <taxon>Thermosynechococcaceae</taxon>
        <taxon>Pseudocalidococcus</taxon>
        <taxon>Pseudocalidococcus azoricus</taxon>
    </lineage>
</organism>
<dbReference type="AlphaFoldDB" id="A0AAE4FPY5"/>
<name>A0AAE4FPY5_9CYAN</name>
<dbReference type="PANTHER" id="PTHR43433">
    <property type="entry name" value="HYDROLASE, ALPHA/BETA FOLD FAMILY PROTEIN"/>
    <property type="match status" value="1"/>
</dbReference>
<dbReference type="Gene3D" id="3.40.50.1820">
    <property type="entry name" value="alpha/beta hydrolase"/>
    <property type="match status" value="1"/>
</dbReference>
<dbReference type="SUPFAM" id="SSF53474">
    <property type="entry name" value="alpha/beta-Hydrolases"/>
    <property type="match status" value="1"/>
</dbReference>
<dbReference type="InterPro" id="IPR050471">
    <property type="entry name" value="AB_hydrolase"/>
</dbReference>
<comment type="caution">
    <text evidence="2">The sequence shown here is derived from an EMBL/GenBank/DDBJ whole genome shotgun (WGS) entry which is preliminary data.</text>
</comment>
<evidence type="ECO:0000313" key="3">
    <source>
        <dbReference type="Proteomes" id="UP001268256"/>
    </source>
</evidence>
<keyword evidence="3" id="KW-1185">Reference proteome</keyword>
<protein>
    <submittedName>
        <fullName evidence="2">Alpha/beta hydrolase</fullName>
    </submittedName>
</protein>
<evidence type="ECO:0000313" key="2">
    <source>
        <dbReference type="EMBL" id="MDS3859523.1"/>
    </source>
</evidence>
<dbReference type="PANTHER" id="PTHR43433:SF5">
    <property type="entry name" value="AB HYDROLASE-1 DOMAIN-CONTAINING PROTEIN"/>
    <property type="match status" value="1"/>
</dbReference>
<dbReference type="Proteomes" id="UP001268256">
    <property type="component" value="Unassembled WGS sequence"/>
</dbReference>
<proteinExistence type="predicted"/>
<accession>A0AAE4FPY5</accession>
<evidence type="ECO:0000259" key="1">
    <source>
        <dbReference type="Pfam" id="PF00561"/>
    </source>
</evidence>
<dbReference type="InterPro" id="IPR029058">
    <property type="entry name" value="AB_hydrolase_fold"/>
</dbReference>
<dbReference type="RefSeq" id="WP_322876833.1">
    <property type="nucleotide sequence ID" value="NZ_JAVMIP010000001.1"/>
</dbReference>